<accession>A0A1P8F9I8</accession>
<dbReference type="EMBL" id="CP018258">
    <property type="protein sequence ID" value="APV45129.1"/>
    <property type="molecule type" value="Genomic_DNA"/>
</dbReference>
<evidence type="ECO:0000313" key="2">
    <source>
        <dbReference type="EMBL" id="APV45129.1"/>
    </source>
</evidence>
<dbReference type="InterPro" id="IPR008969">
    <property type="entry name" value="CarboxyPept-like_regulatory"/>
</dbReference>
<keyword evidence="1" id="KW-0812">Transmembrane</keyword>
<reference evidence="3" key="1">
    <citation type="submission" date="2016-11" db="EMBL/GenBank/DDBJ databases">
        <title>Dehalogenimonas formicexedens sp. nov., a chlorinated alkane respiring bacterium isolated from contaminated groundwater.</title>
        <authorList>
            <person name="Key T.A."/>
            <person name="Bowman K.S."/>
            <person name="Lee I."/>
            <person name="Chun J."/>
            <person name="Albuquerque L."/>
            <person name="da Costa M.S."/>
            <person name="Rainey F.A."/>
            <person name="Moe W.M."/>
        </authorList>
    </citation>
    <scope>NUCLEOTIDE SEQUENCE [LARGE SCALE GENOMIC DNA]</scope>
    <source>
        <strain evidence="3">NSZ-14</strain>
    </source>
</reference>
<dbReference type="Proteomes" id="UP000185934">
    <property type="component" value="Chromosome"/>
</dbReference>
<dbReference type="RefSeq" id="WP_076004711.1">
    <property type="nucleotide sequence ID" value="NZ_CP018258.1"/>
</dbReference>
<gene>
    <name evidence="2" type="ORF">Dform_01810</name>
</gene>
<dbReference type="STRING" id="1839801.Dform_01810"/>
<dbReference type="KEGG" id="dfo:Dform_01810"/>
<protein>
    <recommendedName>
        <fullName evidence="4">DUF4129 domain-containing protein</fullName>
    </recommendedName>
</protein>
<evidence type="ECO:0008006" key="4">
    <source>
        <dbReference type="Google" id="ProtNLM"/>
    </source>
</evidence>
<keyword evidence="1" id="KW-0472">Membrane</keyword>
<dbReference type="AlphaFoldDB" id="A0A1P8F9I8"/>
<keyword evidence="3" id="KW-1185">Reference proteome</keyword>
<dbReference type="PROSITE" id="PS51257">
    <property type="entry name" value="PROKAR_LIPOPROTEIN"/>
    <property type="match status" value="1"/>
</dbReference>
<sequence length="645" mass="68445">MKKFFIGLLSTVLLAAIFAGCVAPGSGPRQLPHQDPASAALEFDLVDLVSAYGGILEYLSSGLYAEVDGILADLESANASAEILALFERFSELSRELAENLSQVEGLLDNAAIVIEQNDLAAAKSRLDAAAERLEQIVIVPAEVRSIHDSLGIVLGIASLPGTDRLRLAFQEMLTSLDRLQQAIDRLAALGLQLEQQRVQTQAVLALTELSLSMSASEGFVGDEIVVSGRLSADGAGLVGRELDLVIGGIVSTAVTDSDGRYSATVEIPFRYVNHLGVQARYTPRAQDLDLYQAAASQVRELTINYYVTLLDTELPTELHPGLTVTIEGTISTDGPPQSRTISAFLDNQPLGLTTTVSAFSLNITPPPGASSPGARLTLQVASDARYAGYSDSVTVPVAQIATSVILDSTGFALIPGDLLVSGRVTGDSAPLPGAMVELSYASWNTSVVTDANGMFNARLDLPVSFFLFGAHPLVAKVKPAEGWFAEVETTKQITIISPIGIGLLLAMIVGLILAGRARSTNRLNIQRDAGSAYPGKPYPAPEVPLPDQAPSLGGGAKGGIIRAYLSARTLVQALSGVFIRPRDTVREYLSRASKRIPILSGAFSELTLLAERILYSRVEPGEPALLRAESLFRSMREDQKIGTP</sequence>
<feature type="transmembrane region" description="Helical" evidence="1">
    <location>
        <begin position="496"/>
        <end position="515"/>
    </location>
</feature>
<keyword evidence="1" id="KW-1133">Transmembrane helix</keyword>
<name>A0A1P8F9I8_9CHLR</name>
<organism evidence="2 3">
    <name type="scientific">Dehalogenimonas formicexedens</name>
    <dbReference type="NCBI Taxonomy" id="1839801"/>
    <lineage>
        <taxon>Bacteria</taxon>
        <taxon>Bacillati</taxon>
        <taxon>Chloroflexota</taxon>
        <taxon>Dehalococcoidia</taxon>
        <taxon>Dehalococcoidales</taxon>
        <taxon>Dehalococcoidaceae</taxon>
        <taxon>Dehalogenimonas</taxon>
    </lineage>
</organism>
<dbReference type="SUPFAM" id="SSF49464">
    <property type="entry name" value="Carboxypeptidase regulatory domain-like"/>
    <property type="match status" value="1"/>
</dbReference>
<evidence type="ECO:0000313" key="3">
    <source>
        <dbReference type="Proteomes" id="UP000185934"/>
    </source>
</evidence>
<evidence type="ECO:0000256" key="1">
    <source>
        <dbReference type="SAM" id="Phobius"/>
    </source>
</evidence>
<proteinExistence type="predicted"/>